<evidence type="ECO:0000313" key="1">
    <source>
        <dbReference type="EMBL" id="ELP89212.1"/>
    </source>
</evidence>
<dbReference type="GeneID" id="14888197"/>
<dbReference type="RefSeq" id="XP_004255983.1">
    <property type="nucleotide sequence ID" value="XM_004255935.1"/>
</dbReference>
<dbReference type="PANTHER" id="PTHR45756:SF1">
    <property type="entry name" value="PROTEIN KINASE DOMAIN CONTAINING PROTEIN"/>
    <property type="match status" value="1"/>
</dbReference>
<dbReference type="SUPFAM" id="SSF57184">
    <property type="entry name" value="Growth factor receptor domain"/>
    <property type="match status" value="3"/>
</dbReference>
<dbReference type="KEGG" id="eiv:EIN_486540"/>
<dbReference type="Proteomes" id="UP000014680">
    <property type="component" value="Unassembled WGS sequence"/>
</dbReference>
<gene>
    <name evidence="1" type="ORF">EIN_486540</name>
</gene>
<dbReference type="InterPro" id="IPR006212">
    <property type="entry name" value="Furin_repeat"/>
</dbReference>
<dbReference type="InterPro" id="IPR053215">
    <property type="entry name" value="TKL_Ser/Thr_kinase"/>
</dbReference>
<sequence length="952" mass="106980">MEYRNEVHEQSINCSSNTWYLLDSTLKINPYVNIDIINFKTERSSLICKPNSNLIVTGIFYSLGNSSKNNLIFETGPRFSFNDLTLVFMTLILNDMSTAIGYSFSFTGTCKGTLEGSSIFNMDVLKIEQASNLKTYNSSSIQCKNILINETSTISFFNDSLLSSNKIMTNFGATMNMYNNSTIECDLLNCTNGSNVNLINNAIIHTNSIDINNGTSLCLYNETFLDINNSLTLINSRLDFRDGSRIHSDSIYLRPTNFALFSEKTLAMMVSNFLSFQLSFTYVLTVEKSPYIKTNFLILDFLGGIINVINRERFDMPLFVTKNSTIQNLNEISIADSIEQFDFIYSDEQIKNDFITPKCKILKGQLIRCGSNIDNTLFCHIIGMSNNNNNYIESYCNEFIEDYYLVPINDVHMIVVRSELSKGVVRHEKSNKKELNTQTLYVTFGETTVILDKVTDFIHINVTSQIPIDITTNILSQLSNQKQIFVTFSSSKGVLFERYLCSNGFIITSKIICILNATCENGIFDSTKGKCQKCQDTSCAKCTYDNQIEICQKCDSPYDLYDNICMKHSICKLSDGNTCIVCNDGYIIKNKVCVKLDGKCQIERNGLCELCDPIFSSLISISGECKIVENVIQHSAQSVIECNKGYMSNSSYCNKCDLIQEECDICDLMFCTKCLSSFVISQNTKCVTSSCNIANNNFKDQNGNCFPDITNCEIVVNGKCVKCIDNCILENDTCITNYNNTFCAVGTSWGCTRCINGFYYSYNTKTCEQCNSNCQTCLSQSICLSCNEGMFLSDHVCKSNDELKESYKKFSNTGSGCYQCNDGYYRNGIDCKHCDISCDTCLRSSDCFTCNLTNFKDFEGNCKPQTDLIGCAVQVTQNGCSICKPGYYSTNNECGICSNNCKECTLYNKLNAKYILKLTLAILEWIPSVQNVHFGRSQMKVVPSVKTHQFGG</sequence>
<keyword evidence="2" id="KW-1185">Reference proteome</keyword>
<dbReference type="Gene3D" id="2.10.220.10">
    <property type="entry name" value="Hormone Receptor, Insulin-like Growth Factor Receptor 1, Chain A, domain 2"/>
    <property type="match status" value="1"/>
</dbReference>
<dbReference type="VEuPathDB" id="AmoebaDB:EIN_486540"/>
<dbReference type="InterPro" id="IPR009030">
    <property type="entry name" value="Growth_fac_rcpt_cys_sf"/>
</dbReference>
<accession>A0A0A1U4M7</accession>
<dbReference type="AlphaFoldDB" id="A0A0A1U4M7"/>
<dbReference type="PANTHER" id="PTHR45756">
    <property type="entry name" value="PALMITOYLTRANSFERASE"/>
    <property type="match status" value="1"/>
</dbReference>
<evidence type="ECO:0008006" key="3">
    <source>
        <dbReference type="Google" id="ProtNLM"/>
    </source>
</evidence>
<proteinExistence type="predicted"/>
<evidence type="ECO:0000313" key="2">
    <source>
        <dbReference type="Proteomes" id="UP000014680"/>
    </source>
</evidence>
<dbReference type="SMART" id="SM00261">
    <property type="entry name" value="FU"/>
    <property type="match status" value="4"/>
</dbReference>
<name>A0A0A1U4M7_ENTIV</name>
<dbReference type="EMBL" id="KB206670">
    <property type="protein sequence ID" value="ELP89212.1"/>
    <property type="molecule type" value="Genomic_DNA"/>
</dbReference>
<dbReference type="OrthoDB" id="300641at2759"/>
<protein>
    <recommendedName>
        <fullName evidence="3">Protein serine/threonine kinase</fullName>
    </recommendedName>
</protein>
<organism evidence="1 2">
    <name type="scientific">Entamoeba invadens IP1</name>
    <dbReference type="NCBI Taxonomy" id="370355"/>
    <lineage>
        <taxon>Eukaryota</taxon>
        <taxon>Amoebozoa</taxon>
        <taxon>Evosea</taxon>
        <taxon>Archamoebae</taxon>
        <taxon>Mastigamoebida</taxon>
        <taxon>Entamoebidae</taxon>
        <taxon>Entamoeba</taxon>
    </lineage>
</organism>
<reference evidence="1 2" key="1">
    <citation type="submission" date="2012-10" db="EMBL/GenBank/DDBJ databases">
        <authorList>
            <person name="Zafar N."/>
            <person name="Inman J."/>
            <person name="Hall N."/>
            <person name="Lorenzi H."/>
            <person name="Caler E."/>
        </authorList>
    </citation>
    <scope>NUCLEOTIDE SEQUENCE [LARGE SCALE GENOMIC DNA]</scope>
    <source>
        <strain evidence="1 2">IP1</strain>
    </source>
</reference>